<dbReference type="STRING" id="311403.Arad_7833"/>
<dbReference type="SUPFAM" id="SSF53383">
    <property type="entry name" value="PLP-dependent transferases"/>
    <property type="match status" value="1"/>
</dbReference>
<dbReference type="Gene3D" id="3.40.640.10">
    <property type="entry name" value="Type I PLP-dependent aspartate aminotransferase-like (Major domain)"/>
    <property type="match status" value="1"/>
</dbReference>
<reference evidence="4 5" key="1">
    <citation type="journal article" date="2009" name="J. Bacteriol.">
        <title>Genome sequences of three Agrobacterium biovars help elucidate the evolution of multichromosome genomes in bacteria.</title>
        <authorList>
            <person name="Slater S.C."/>
            <person name="Goldman B.S."/>
            <person name="Goodner B."/>
            <person name="Setubal J.C."/>
            <person name="Farrand S.K."/>
            <person name="Nester E.W."/>
            <person name="Burr T.J."/>
            <person name="Banta L."/>
            <person name="Dickerman A.W."/>
            <person name="Paulsen I."/>
            <person name="Otten L."/>
            <person name="Suen G."/>
            <person name="Welch R."/>
            <person name="Almeida N.F."/>
            <person name="Arnold F."/>
            <person name="Burton O.T."/>
            <person name="Du Z."/>
            <person name="Ewing A."/>
            <person name="Godsy E."/>
            <person name="Heisel S."/>
            <person name="Houmiel K.L."/>
            <person name="Jhaveri J."/>
            <person name="Lu J."/>
            <person name="Miller N.M."/>
            <person name="Norton S."/>
            <person name="Chen Q."/>
            <person name="Phoolcharoen W."/>
            <person name="Ohlin V."/>
            <person name="Ondrusek D."/>
            <person name="Pride N."/>
            <person name="Stricklin S.L."/>
            <person name="Sun J."/>
            <person name="Wheeler C."/>
            <person name="Wilson L."/>
            <person name="Zhu H."/>
            <person name="Wood D.W."/>
        </authorList>
    </citation>
    <scope>NUCLEOTIDE SEQUENCE [LARGE SCALE GENOMIC DNA]</scope>
    <source>
        <strain evidence="5">K84 / ATCC BAA-868</strain>
    </source>
</reference>
<protein>
    <submittedName>
        <fullName evidence="4">Beta-alanine-pyruvate aminotransferase protein</fullName>
    </submittedName>
</protein>
<dbReference type="GO" id="GO:0008483">
    <property type="term" value="F:transaminase activity"/>
    <property type="evidence" value="ECO:0007669"/>
    <property type="project" value="UniProtKB-KW"/>
</dbReference>
<dbReference type="EMBL" id="CP000629">
    <property type="protein sequence ID" value="ACM29250.1"/>
    <property type="molecule type" value="Genomic_DNA"/>
</dbReference>
<evidence type="ECO:0000256" key="3">
    <source>
        <dbReference type="RuleBase" id="RU003560"/>
    </source>
</evidence>
<dbReference type="InterPro" id="IPR015421">
    <property type="entry name" value="PyrdxlP-dep_Trfase_major"/>
</dbReference>
<dbReference type="Proteomes" id="UP000001600">
    <property type="component" value="Chromosome 2"/>
</dbReference>
<sequence>MRRARQVDALLDARPSLFFTGIERIGGYPLFVSRAAGPYIWDVDGNRYIDYILGYGSVVLGHAASAVEAAVAEARNELGANPTLLNVRQVELAEKIVSLVPGIESVAFLKTGTDATTAAVRLARAITRRRLIVRWGMNGWADWCAPVTAGVPVSVQDNTIVLSYNDIEQARAIFSKHGSEIACVIMMPYDQIAPAEGYLEELRQLCQLHGALFILDEIRSGFRVAMGGAQEYFGISADLVTFGKAIANGHAISVLAGRKAHMKHVLSIGMTVTYYRMPDAMAAANATIGELERNDGPNRLANFGLSLIEGINRTAQAAGIRAQMKGLACTPWLNFDYGERNNERALRMFCNGLLSRGILMSPVHHMFLCTAMTQNDVNQTISAASEVFDEIRHSLA</sequence>
<dbReference type="InterPro" id="IPR005814">
    <property type="entry name" value="Aminotrans_3"/>
</dbReference>
<keyword evidence="4" id="KW-0032">Aminotransferase</keyword>
<keyword evidence="2 3" id="KW-0663">Pyridoxal phosphate</keyword>
<evidence type="ECO:0000256" key="1">
    <source>
        <dbReference type="ARBA" id="ARBA00001933"/>
    </source>
</evidence>
<dbReference type="KEGG" id="ara:Arad_7833"/>
<keyword evidence="4" id="KW-0670">Pyruvate</keyword>
<comment type="cofactor">
    <cofactor evidence="1">
        <name>pyridoxal 5'-phosphate</name>
        <dbReference type="ChEBI" id="CHEBI:597326"/>
    </cofactor>
</comment>
<dbReference type="PANTHER" id="PTHR43713:SF3">
    <property type="entry name" value="GLUTAMATE-1-SEMIALDEHYDE 2,1-AMINOMUTASE 1, CHLOROPLASTIC-RELATED"/>
    <property type="match status" value="1"/>
</dbReference>
<organism evidence="4 5">
    <name type="scientific">Rhizobium rhizogenes (strain K84 / ATCC BAA-868)</name>
    <name type="common">Agrobacterium radiobacter</name>
    <dbReference type="NCBI Taxonomy" id="311403"/>
    <lineage>
        <taxon>Bacteria</taxon>
        <taxon>Pseudomonadati</taxon>
        <taxon>Pseudomonadota</taxon>
        <taxon>Alphaproteobacteria</taxon>
        <taxon>Hyphomicrobiales</taxon>
        <taxon>Rhizobiaceae</taxon>
        <taxon>Rhizobium/Agrobacterium group</taxon>
        <taxon>Rhizobium</taxon>
    </lineage>
</organism>
<name>B9JNW9_RHIR8</name>
<comment type="similarity">
    <text evidence="3">Belongs to the class-III pyridoxal-phosphate-dependent aminotransferase family.</text>
</comment>
<dbReference type="eggNOG" id="COG0001">
    <property type="taxonomic scope" value="Bacteria"/>
</dbReference>
<dbReference type="PROSITE" id="PS00600">
    <property type="entry name" value="AA_TRANSFER_CLASS_3"/>
    <property type="match status" value="1"/>
</dbReference>
<evidence type="ECO:0000313" key="5">
    <source>
        <dbReference type="Proteomes" id="UP000001600"/>
    </source>
</evidence>
<dbReference type="HOGENOM" id="CLU_016922_1_4_5"/>
<evidence type="ECO:0000313" key="4">
    <source>
        <dbReference type="EMBL" id="ACM29250.1"/>
    </source>
</evidence>
<keyword evidence="4" id="KW-0808">Transferase</keyword>
<gene>
    <name evidence="4" type="ordered locus">Arad_7833</name>
</gene>
<dbReference type="PANTHER" id="PTHR43713">
    <property type="entry name" value="GLUTAMATE-1-SEMIALDEHYDE 2,1-AMINOMUTASE"/>
    <property type="match status" value="1"/>
</dbReference>
<dbReference type="Pfam" id="PF00202">
    <property type="entry name" value="Aminotran_3"/>
    <property type="match status" value="1"/>
</dbReference>
<dbReference type="InterPro" id="IPR015422">
    <property type="entry name" value="PyrdxlP-dep_Trfase_small"/>
</dbReference>
<evidence type="ECO:0000256" key="2">
    <source>
        <dbReference type="ARBA" id="ARBA00022898"/>
    </source>
</evidence>
<dbReference type="GO" id="GO:0030170">
    <property type="term" value="F:pyridoxal phosphate binding"/>
    <property type="evidence" value="ECO:0007669"/>
    <property type="project" value="InterPro"/>
</dbReference>
<dbReference type="Gene3D" id="3.90.1150.10">
    <property type="entry name" value="Aspartate Aminotransferase, domain 1"/>
    <property type="match status" value="1"/>
</dbReference>
<dbReference type="InterPro" id="IPR049704">
    <property type="entry name" value="Aminotrans_3_PPA_site"/>
</dbReference>
<proteinExistence type="inferred from homology"/>
<dbReference type="AlphaFoldDB" id="B9JNW9"/>
<dbReference type="InterPro" id="IPR015424">
    <property type="entry name" value="PyrdxlP-dep_Trfase"/>
</dbReference>
<accession>B9JNW9</accession>